<protein>
    <submittedName>
        <fullName evidence="2">Uncharacterized protein</fullName>
    </submittedName>
</protein>
<keyword evidence="3" id="KW-1185">Reference proteome</keyword>
<dbReference type="EMBL" id="STGX01000006">
    <property type="protein sequence ID" value="THV29053.1"/>
    <property type="molecule type" value="Genomic_DNA"/>
</dbReference>
<evidence type="ECO:0000313" key="2">
    <source>
        <dbReference type="EMBL" id="THV29053.1"/>
    </source>
</evidence>
<dbReference type="Proteomes" id="UP000305792">
    <property type="component" value="Unassembled WGS sequence"/>
</dbReference>
<name>A0A4S8PF46_9ACTN</name>
<organism evidence="2 3">
    <name type="scientific">Glycomyces paridis</name>
    <dbReference type="NCBI Taxonomy" id="2126555"/>
    <lineage>
        <taxon>Bacteria</taxon>
        <taxon>Bacillati</taxon>
        <taxon>Actinomycetota</taxon>
        <taxon>Actinomycetes</taxon>
        <taxon>Glycomycetales</taxon>
        <taxon>Glycomycetaceae</taxon>
        <taxon>Glycomyces</taxon>
    </lineage>
</organism>
<evidence type="ECO:0000313" key="3">
    <source>
        <dbReference type="Proteomes" id="UP000305792"/>
    </source>
</evidence>
<dbReference type="RefSeq" id="WP_136529547.1">
    <property type="nucleotide sequence ID" value="NZ_STGX01000006.1"/>
</dbReference>
<sequence>MKTELTWALPIAAALPLMLSACGTDLAAQCEDAFAAAAGTVEGVVSAEWDCSEQFGGGWQRAEVVVEAATEEEAVAIMEDLLRAFAAEPDLLDRWSTPQEYANEDGTIVVGTGELGFPGVPDLGEVREHYGITPE</sequence>
<keyword evidence="1" id="KW-0732">Signal</keyword>
<evidence type="ECO:0000256" key="1">
    <source>
        <dbReference type="SAM" id="SignalP"/>
    </source>
</evidence>
<accession>A0A4S8PF46</accession>
<dbReference type="PROSITE" id="PS51257">
    <property type="entry name" value="PROKAR_LIPOPROTEIN"/>
    <property type="match status" value="1"/>
</dbReference>
<comment type="caution">
    <text evidence="2">The sequence shown here is derived from an EMBL/GenBank/DDBJ whole genome shotgun (WGS) entry which is preliminary data.</text>
</comment>
<feature type="signal peptide" evidence="1">
    <location>
        <begin position="1"/>
        <end position="27"/>
    </location>
</feature>
<gene>
    <name evidence="2" type="ORF">E9998_09925</name>
</gene>
<dbReference type="AlphaFoldDB" id="A0A4S8PF46"/>
<dbReference type="OrthoDB" id="5148869at2"/>
<feature type="chain" id="PRO_5020894351" evidence="1">
    <location>
        <begin position="28"/>
        <end position="135"/>
    </location>
</feature>
<reference evidence="2 3" key="1">
    <citation type="journal article" date="2018" name="Int. J. Syst. Evol. Microbiol.">
        <title>Glycomyces paridis sp. nov., isolated from the medicinal plant Paris polyphylla.</title>
        <authorList>
            <person name="Fang X.M."/>
            <person name="Bai J.L."/>
            <person name="Su J."/>
            <person name="Zhao L.L."/>
            <person name="Liu H.Y."/>
            <person name="Ma B.P."/>
            <person name="Zhang Y.Q."/>
            <person name="Yu L.Y."/>
        </authorList>
    </citation>
    <scope>NUCLEOTIDE SEQUENCE [LARGE SCALE GENOMIC DNA]</scope>
    <source>
        <strain evidence="2 3">CPCC 204357</strain>
    </source>
</reference>
<proteinExistence type="predicted"/>